<gene>
    <name evidence="2" type="ORF">GCM10009839_67460</name>
</gene>
<evidence type="ECO:0000313" key="3">
    <source>
        <dbReference type="Proteomes" id="UP001500751"/>
    </source>
</evidence>
<keyword evidence="3" id="KW-1185">Reference proteome</keyword>
<evidence type="ECO:0000256" key="1">
    <source>
        <dbReference type="SAM" id="MobiDB-lite"/>
    </source>
</evidence>
<comment type="caution">
    <text evidence="2">The sequence shown here is derived from an EMBL/GenBank/DDBJ whole genome shotgun (WGS) entry which is preliminary data.</text>
</comment>
<sequence>MTGPDSVPPTWEQAMWQAAQWLGKMEKDSHRKIGDVHDMIRADADAARAWIAYATEVGSRSRGGSLGGSGGRGVEPGRG</sequence>
<proteinExistence type="predicted"/>
<feature type="compositionally biased region" description="Gly residues" evidence="1">
    <location>
        <begin position="64"/>
        <end position="79"/>
    </location>
</feature>
<name>A0ABN2V5H4_9ACTN</name>
<reference evidence="2 3" key="1">
    <citation type="journal article" date="2019" name="Int. J. Syst. Evol. Microbiol.">
        <title>The Global Catalogue of Microorganisms (GCM) 10K type strain sequencing project: providing services to taxonomists for standard genome sequencing and annotation.</title>
        <authorList>
            <consortium name="The Broad Institute Genomics Platform"/>
            <consortium name="The Broad Institute Genome Sequencing Center for Infectious Disease"/>
            <person name="Wu L."/>
            <person name="Ma J."/>
        </authorList>
    </citation>
    <scope>NUCLEOTIDE SEQUENCE [LARGE SCALE GENOMIC DNA]</scope>
    <source>
        <strain evidence="2 3">JCM 16014</strain>
    </source>
</reference>
<dbReference type="Proteomes" id="UP001500751">
    <property type="component" value="Unassembled WGS sequence"/>
</dbReference>
<dbReference type="EMBL" id="BAAAQN010000050">
    <property type="protein sequence ID" value="GAA2051121.1"/>
    <property type="molecule type" value="Genomic_DNA"/>
</dbReference>
<protein>
    <submittedName>
        <fullName evidence="2">Uncharacterized protein</fullName>
    </submittedName>
</protein>
<evidence type="ECO:0000313" key="2">
    <source>
        <dbReference type="EMBL" id="GAA2051121.1"/>
    </source>
</evidence>
<feature type="region of interest" description="Disordered" evidence="1">
    <location>
        <begin position="59"/>
        <end position="79"/>
    </location>
</feature>
<organism evidence="2 3">
    <name type="scientific">Catenulispora yoronensis</name>
    <dbReference type="NCBI Taxonomy" id="450799"/>
    <lineage>
        <taxon>Bacteria</taxon>
        <taxon>Bacillati</taxon>
        <taxon>Actinomycetota</taxon>
        <taxon>Actinomycetes</taxon>
        <taxon>Catenulisporales</taxon>
        <taxon>Catenulisporaceae</taxon>
        <taxon>Catenulispora</taxon>
    </lineage>
</organism>
<accession>A0ABN2V5H4</accession>